<dbReference type="RefSeq" id="WP_290301810.1">
    <property type="nucleotide sequence ID" value="NZ_JAUFQR010000003.1"/>
</dbReference>
<protein>
    <submittedName>
        <fullName evidence="2">DUF2306 domain-containing protein</fullName>
    </submittedName>
</protein>
<name>A0ABV7XP55_9FLAO</name>
<keyword evidence="1" id="KW-1133">Transmembrane helix</keyword>
<feature type="transmembrane region" description="Helical" evidence="1">
    <location>
        <begin position="174"/>
        <end position="194"/>
    </location>
</feature>
<proteinExistence type="predicted"/>
<feature type="transmembrane region" description="Helical" evidence="1">
    <location>
        <begin position="5"/>
        <end position="25"/>
    </location>
</feature>
<dbReference type="Pfam" id="PF10067">
    <property type="entry name" value="DUF2306"/>
    <property type="match status" value="1"/>
</dbReference>
<comment type="caution">
    <text evidence="2">The sequence shown here is derived from an EMBL/GenBank/DDBJ whole genome shotgun (WGS) entry which is preliminary data.</text>
</comment>
<evidence type="ECO:0000313" key="2">
    <source>
        <dbReference type="EMBL" id="MFC3754580.1"/>
    </source>
</evidence>
<dbReference type="Proteomes" id="UP001595735">
    <property type="component" value="Unassembled WGS sequence"/>
</dbReference>
<gene>
    <name evidence="2" type="ORF">ACFONJ_01165</name>
</gene>
<feature type="transmembrane region" description="Helical" evidence="1">
    <location>
        <begin position="144"/>
        <end position="162"/>
    </location>
</feature>
<evidence type="ECO:0000256" key="1">
    <source>
        <dbReference type="SAM" id="Phobius"/>
    </source>
</evidence>
<reference evidence="3" key="1">
    <citation type="journal article" date="2019" name="Int. J. Syst. Evol. Microbiol.">
        <title>The Global Catalogue of Microorganisms (GCM) 10K type strain sequencing project: providing services to taxonomists for standard genome sequencing and annotation.</title>
        <authorList>
            <consortium name="The Broad Institute Genomics Platform"/>
            <consortium name="The Broad Institute Genome Sequencing Center for Infectious Disease"/>
            <person name="Wu L."/>
            <person name="Ma J."/>
        </authorList>
    </citation>
    <scope>NUCLEOTIDE SEQUENCE [LARGE SCALE GENOMIC DNA]</scope>
    <source>
        <strain evidence="3">CECT 7798</strain>
    </source>
</reference>
<evidence type="ECO:0000313" key="3">
    <source>
        <dbReference type="Proteomes" id="UP001595735"/>
    </source>
</evidence>
<feature type="transmembrane region" description="Helical" evidence="1">
    <location>
        <begin position="86"/>
        <end position="103"/>
    </location>
</feature>
<dbReference type="InterPro" id="IPR018750">
    <property type="entry name" value="DUF2306_membrane"/>
</dbReference>
<feature type="transmembrane region" description="Helical" evidence="1">
    <location>
        <begin position="109"/>
        <end position="132"/>
    </location>
</feature>
<keyword evidence="3" id="KW-1185">Reference proteome</keyword>
<keyword evidence="1" id="KW-0812">Transmembrane</keyword>
<accession>A0ABV7XP55</accession>
<keyword evidence="1" id="KW-0472">Membrane</keyword>
<organism evidence="2 3">
    <name type="scientific">Chryseobacterium tructae</name>
    <dbReference type="NCBI Taxonomy" id="1037380"/>
    <lineage>
        <taxon>Bacteria</taxon>
        <taxon>Pseudomonadati</taxon>
        <taxon>Bacteroidota</taxon>
        <taxon>Flavobacteriia</taxon>
        <taxon>Flavobacteriales</taxon>
        <taxon>Weeksellaceae</taxon>
        <taxon>Chryseobacterium group</taxon>
        <taxon>Chryseobacterium</taxon>
    </lineage>
</organism>
<feature type="transmembrane region" description="Helical" evidence="1">
    <location>
        <begin position="45"/>
        <end position="65"/>
    </location>
</feature>
<dbReference type="EMBL" id="JBHRYO010000001">
    <property type="protein sequence ID" value="MFC3754580.1"/>
    <property type="molecule type" value="Genomic_DNA"/>
</dbReference>
<sequence>MKQFLFVLICILALIIGLYPLIYVFVEHKYTFLGSKSSEVLQNQIWKLAFFLHIFFGGVSLFIGWRQFGNQFRNKHLKLHRIIGKSYVFSVLISSVAAIYMGIYANGGMISSIGFITLGLVWFITTLSAVIQIRKGNVVMHRQLMIYSYACTFAAVTLRLWYPLLKSITQDSDTSYLVVAWLCWLPNLLAAYLINKKIEAS</sequence>